<organism evidence="1 2">
    <name type="scientific">Sporosarcina newyorkensis</name>
    <dbReference type="NCBI Taxonomy" id="759851"/>
    <lineage>
        <taxon>Bacteria</taxon>
        <taxon>Bacillati</taxon>
        <taxon>Bacillota</taxon>
        <taxon>Bacilli</taxon>
        <taxon>Bacillales</taxon>
        <taxon>Caryophanaceae</taxon>
        <taxon>Sporosarcina</taxon>
    </lineage>
</organism>
<dbReference type="InterPro" id="IPR007344">
    <property type="entry name" value="GrpB/CoaE"/>
</dbReference>
<keyword evidence="1" id="KW-0808">Transferase</keyword>
<name>A0A1T4YL54_9BACL</name>
<sequence length="178" mass="20935">MVNRAMNIVVTNYDENWVKLFKMEAEKIKEILKEEIIEIHHIGSTAVPGLKSKPIIDIMPIVKDIENINKYNEKMFEIGYEALGELGMKGRRYFRKGGENRTHQLHILQADNFTQIERHLAVRDYLNSHKGTAEEYGDIKERLARQFPKDIEGYSDGKNNFVQNLERMALEWKRKSKR</sequence>
<dbReference type="PANTHER" id="PTHR34822">
    <property type="entry name" value="GRPB DOMAIN PROTEIN (AFU_ORTHOLOGUE AFUA_1G01530)"/>
    <property type="match status" value="1"/>
</dbReference>
<protein>
    <submittedName>
        <fullName evidence="1">GrpB domain, predicted nucleotidyltransferase, UPF0157 family</fullName>
    </submittedName>
</protein>
<reference evidence="2" key="1">
    <citation type="submission" date="2017-02" db="EMBL/GenBank/DDBJ databases">
        <authorList>
            <person name="Varghese N."/>
            <person name="Submissions S."/>
        </authorList>
    </citation>
    <scope>NUCLEOTIDE SEQUENCE [LARGE SCALE GENOMIC DNA]</scope>
    <source>
        <strain evidence="2">DSM 23966</strain>
    </source>
</reference>
<dbReference type="GO" id="GO:0016740">
    <property type="term" value="F:transferase activity"/>
    <property type="evidence" value="ECO:0007669"/>
    <property type="project" value="UniProtKB-KW"/>
</dbReference>
<dbReference type="PANTHER" id="PTHR34822:SF1">
    <property type="entry name" value="GRPB FAMILY PROTEIN"/>
    <property type="match status" value="1"/>
</dbReference>
<dbReference type="EMBL" id="FUYJ01000006">
    <property type="protein sequence ID" value="SKB02502.1"/>
    <property type="molecule type" value="Genomic_DNA"/>
</dbReference>
<dbReference type="SUPFAM" id="SSF81301">
    <property type="entry name" value="Nucleotidyltransferase"/>
    <property type="match status" value="1"/>
</dbReference>
<dbReference type="AlphaFoldDB" id="A0A1T4YL54"/>
<keyword evidence="2" id="KW-1185">Reference proteome</keyword>
<dbReference type="Pfam" id="PF04229">
    <property type="entry name" value="GrpB"/>
    <property type="match status" value="1"/>
</dbReference>
<dbReference type="Gene3D" id="3.30.460.10">
    <property type="entry name" value="Beta Polymerase, domain 2"/>
    <property type="match status" value="1"/>
</dbReference>
<proteinExistence type="predicted"/>
<evidence type="ECO:0000313" key="2">
    <source>
        <dbReference type="Proteomes" id="UP000190042"/>
    </source>
</evidence>
<accession>A0A1T4YL54</accession>
<evidence type="ECO:0000313" key="1">
    <source>
        <dbReference type="EMBL" id="SKB02502.1"/>
    </source>
</evidence>
<dbReference type="Proteomes" id="UP000190042">
    <property type="component" value="Unassembled WGS sequence"/>
</dbReference>
<gene>
    <name evidence="1" type="ORF">SAMN04244570_2976</name>
</gene>
<dbReference type="InterPro" id="IPR043519">
    <property type="entry name" value="NT_sf"/>
</dbReference>